<dbReference type="KEGG" id="rama:IDM48_07845"/>
<evidence type="ECO:0000259" key="2">
    <source>
        <dbReference type="Pfam" id="PF07179"/>
    </source>
</evidence>
<protein>
    <submittedName>
        <fullName evidence="3">SseB family protein</fullName>
    </submittedName>
</protein>
<evidence type="ECO:0000313" key="3">
    <source>
        <dbReference type="EMBL" id="QNV39310.1"/>
    </source>
</evidence>
<organism evidence="3 4">
    <name type="scientific">Rothia amarae</name>
    <dbReference type="NCBI Taxonomy" id="169480"/>
    <lineage>
        <taxon>Bacteria</taxon>
        <taxon>Bacillati</taxon>
        <taxon>Actinomycetota</taxon>
        <taxon>Actinomycetes</taxon>
        <taxon>Micrococcales</taxon>
        <taxon>Micrococcaceae</taxon>
        <taxon>Rothia</taxon>
    </lineage>
</organism>
<reference evidence="3 4" key="1">
    <citation type="submission" date="2020-09" db="EMBL/GenBank/DDBJ databases">
        <title>Investigation of environmental microbe.</title>
        <authorList>
            <person name="Ou Y."/>
            <person name="Kang Q."/>
        </authorList>
    </citation>
    <scope>NUCLEOTIDE SEQUENCE [LARGE SCALE GENOMIC DNA]</scope>
    <source>
        <strain evidence="3 4">KJZ-9</strain>
    </source>
</reference>
<dbReference type="AlphaFoldDB" id="A0A7H2BI14"/>
<proteinExistence type="predicted"/>
<evidence type="ECO:0000313" key="4">
    <source>
        <dbReference type="Proteomes" id="UP000516421"/>
    </source>
</evidence>
<feature type="domain" description="SseB protein N-terminal" evidence="2">
    <location>
        <begin position="71"/>
        <end position="192"/>
    </location>
</feature>
<dbReference type="Proteomes" id="UP000516421">
    <property type="component" value="Chromosome"/>
</dbReference>
<dbReference type="Pfam" id="PF07179">
    <property type="entry name" value="SseB"/>
    <property type="match status" value="1"/>
</dbReference>
<feature type="compositionally biased region" description="Polar residues" evidence="1">
    <location>
        <begin position="54"/>
        <end position="65"/>
    </location>
</feature>
<name>A0A7H2BI14_9MICC</name>
<accession>A0A7H2BI14</accession>
<evidence type="ECO:0000256" key="1">
    <source>
        <dbReference type="SAM" id="MobiDB-lite"/>
    </source>
</evidence>
<keyword evidence="4" id="KW-1185">Reference proteome</keyword>
<dbReference type="RefSeq" id="WP_190616841.1">
    <property type="nucleotide sequence ID" value="NZ_CP061538.1"/>
</dbReference>
<dbReference type="EMBL" id="CP061538">
    <property type="protein sequence ID" value="QNV39310.1"/>
    <property type="molecule type" value="Genomic_DNA"/>
</dbReference>
<feature type="region of interest" description="Disordered" evidence="1">
    <location>
        <begin position="31"/>
        <end position="65"/>
    </location>
</feature>
<dbReference type="InterPro" id="IPR009839">
    <property type="entry name" value="SseB_N"/>
</dbReference>
<gene>
    <name evidence="3" type="ORF">IDM48_07845</name>
</gene>
<sequence length="298" mass="31549">MSFPQTTGSASGDSQKQPRELPAHIVAQLASAGRSTDTAGQPWGGRNLGEGASHTHQYPSDTGRTESTVQQAFAAFVAGDIVEENVVDALRGARVFAPVVAEVSHSVITDEGLISDKEADMALISIEAPDGRKALPIFTNVDALAAWHDKARPVAADMRKTALSAVEDQNQMLVINPGSDMTFVVRRPALWAIAKGESWVPSYKSPEVLKQLKDITSDLAVVTDVRITAGQGVASLSAEGKQLAGGGPGPELNITLVLVPGLNQEQLNTAIQVFQQRLASHRELSEAIDSVQLSLTSQ</sequence>